<dbReference type="EMBL" id="JAPDDS010000011">
    <property type="protein sequence ID" value="MCW1886678.1"/>
    <property type="molecule type" value="Genomic_DNA"/>
</dbReference>
<protein>
    <submittedName>
        <fullName evidence="3">Pilus assembly PilX N-terminal domain-containing protein</fullName>
    </submittedName>
</protein>
<proteinExistence type="predicted"/>
<comment type="caution">
    <text evidence="3">The sequence shown here is derived from an EMBL/GenBank/DDBJ whole genome shotgun (WGS) entry which is preliminary data.</text>
</comment>
<evidence type="ECO:0000256" key="2">
    <source>
        <dbReference type="SAM" id="Phobius"/>
    </source>
</evidence>
<gene>
    <name evidence="3" type="ORF">OKA04_18210</name>
</gene>
<keyword evidence="2" id="KW-1133">Transmembrane helix</keyword>
<keyword evidence="4" id="KW-1185">Reference proteome</keyword>
<evidence type="ECO:0000313" key="4">
    <source>
        <dbReference type="Proteomes" id="UP001207930"/>
    </source>
</evidence>
<feature type="region of interest" description="Disordered" evidence="1">
    <location>
        <begin position="181"/>
        <end position="210"/>
    </location>
</feature>
<name>A0ABT3FSW7_9BACT</name>
<organism evidence="3 4">
    <name type="scientific">Luteolibacter flavescens</name>
    <dbReference type="NCBI Taxonomy" id="1859460"/>
    <lineage>
        <taxon>Bacteria</taxon>
        <taxon>Pseudomonadati</taxon>
        <taxon>Verrucomicrobiota</taxon>
        <taxon>Verrucomicrobiia</taxon>
        <taxon>Verrucomicrobiales</taxon>
        <taxon>Verrucomicrobiaceae</taxon>
        <taxon>Luteolibacter</taxon>
    </lineage>
</organism>
<accession>A0ABT3FSW7</accession>
<evidence type="ECO:0000256" key="1">
    <source>
        <dbReference type="SAM" id="MobiDB-lite"/>
    </source>
</evidence>
<keyword evidence="2" id="KW-0812">Transmembrane</keyword>
<evidence type="ECO:0000313" key="3">
    <source>
        <dbReference type="EMBL" id="MCW1886678.1"/>
    </source>
</evidence>
<dbReference type="RefSeq" id="WP_264502633.1">
    <property type="nucleotide sequence ID" value="NZ_JAPDDS010000011.1"/>
</dbReference>
<feature type="transmembrane region" description="Helical" evidence="2">
    <location>
        <begin position="12"/>
        <end position="37"/>
    </location>
</feature>
<keyword evidence="2" id="KW-0472">Membrane</keyword>
<reference evidence="3 4" key="1">
    <citation type="submission" date="2022-10" db="EMBL/GenBank/DDBJ databases">
        <title>Luteolibacter flavescens strain MCCC 1K03193, whole genome shotgun sequencing project.</title>
        <authorList>
            <person name="Zhao G."/>
            <person name="Shen L."/>
        </authorList>
    </citation>
    <scope>NUCLEOTIDE SEQUENCE [LARGE SCALE GENOMIC DNA]</scope>
    <source>
        <strain evidence="3 4">MCCC 1K03193</strain>
    </source>
</reference>
<sequence length="1085" mass="117900">MKSRLEIDRRTGSGFALVTTLVMMMLITIIAVGTISLSAVSLRSSTRGDAMAEAKANARLALGLAIAQLQKHTGPDRRVTAPAAILDPGDAVANERWCGVWRTDGGTTPGDRDADFSGWLVTDDHDTPEVGDALREIPGESVAMRKASGAKEVRVPLLTLPGDGRLGWWTEDESLKARADLPDVPATTPGDRTVARHSAARNSPERLPGVEGFDPAAESITTIVTPAQLGLAANKWPEPHDRDFTTYSRSLLTDARNGGIKHDLNTLFELPADKITGFGKWEGSSSTGSQEAYLYGQAGMALGARWNHLHTYYNLYKDTHFSGDEPRISPHSPLIDWHKADSGTDYGDAGGGFRFPRVAKVVYLFSYSARSENNPQQPYTLQMMADIYVTLWNPFDARIVFPANTTFFAKFHKRLPLKFDWRINGSPIGSPTLEDMISAGYFTQSPFYNHAAGSQFSMGPGETLTFSIRRGTKEYHPGIEFEGGISGDQIGPNKAKVRGRASDRISVGLSPTEVAQTGTGNNFSQYLDFWIYDTSREVPYYEHRGEILATSDTKFISWMPGLDPASIPTRSFSQIIGKKQPFAAFIMELKTAEDSTNPISAFLSSGIMRLSSKMRGDHTSFVNERFDYRLEPVTSFDSDVLQITHAGHPAGANHGYTGSGTGPGNGQTHVLAASIPTVPLTSLAQLRHAGTGDSASTIRATVWNHNVNVASPPYADQAIANSYAHPLLPADKSVSGDLLDHRYLGNEALWDHYFFSSLAPRNAGRFQSSESMAQAWRSFIAGEKALLNPRFTPWLDDRDADEIHGEIFESSGATEPRIDAYRRIAAHLMLEGGFNVNSTSVDAWHALLASTHGRSITRLKPGSGTNGDEAESAGALFSRTDVVLGGAADAGSDDLQSHYTGYRDLDDEQLRELAVKIVEQVRLRGPFLSMAEFVNRRLDRDPKLGLSGALQTAIDDAGLNDEVRDAGLPGSPSPGGAAMAFPEASALGTAAGTPGWLMQGDLLDPLGPNLVVRGDTFRIRGYGESRTSTGEVGARAWCEAVVQRLPGYLDGSESPDAYPPRQPLNETWGRRYRVVHFRWLTGAES</sequence>
<dbReference type="Proteomes" id="UP001207930">
    <property type="component" value="Unassembled WGS sequence"/>
</dbReference>